<dbReference type="Pfam" id="PF25954">
    <property type="entry name" value="Beta-barrel_RND_2"/>
    <property type="match status" value="1"/>
</dbReference>
<dbReference type="PANTHER" id="PTHR30097:SF16">
    <property type="entry name" value="CATION EFFLUX SYSTEM (CZCB-LIKE)"/>
    <property type="match status" value="1"/>
</dbReference>
<evidence type="ECO:0000313" key="7">
    <source>
        <dbReference type="Proteomes" id="UP000199452"/>
    </source>
</evidence>
<evidence type="ECO:0000259" key="5">
    <source>
        <dbReference type="Pfam" id="PF25973"/>
    </source>
</evidence>
<dbReference type="Gene3D" id="2.40.50.100">
    <property type="match status" value="1"/>
</dbReference>
<protein>
    <submittedName>
        <fullName evidence="6">Membrane fusion protein, cobalt-zinc-cadmium efflux system</fullName>
    </submittedName>
</protein>
<name>A0A1G6MHM9_9BACT</name>
<gene>
    <name evidence="6" type="ORF">SAMN05216323_10366</name>
</gene>
<comment type="similarity">
    <text evidence="1">Belongs to the membrane fusion protein (MFP) (TC 8.A.1) family.</text>
</comment>
<dbReference type="InterPro" id="IPR051909">
    <property type="entry name" value="MFP_Cation_Efflux"/>
</dbReference>
<dbReference type="GO" id="GO:0016020">
    <property type="term" value="C:membrane"/>
    <property type="evidence" value="ECO:0007669"/>
    <property type="project" value="InterPro"/>
</dbReference>
<dbReference type="EMBL" id="FMYP01000036">
    <property type="protein sequence ID" value="SDC54774.1"/>
    <property type="molecule type" value="Genomic_DNA"/>
</dbReference>
<dbReference type="PANTHER" id="PTHR30097">
    <property type="entry name" value="CATION EFFLUX SYSTEM PROTEIN CUSB"/>
    <property type="match status" value="1"/>
</dbReference>
<dbReference type="InterPro" id="IPR006143">
    <property type="entry name" value="RND_pump_MFP"/>
</dbReference>
<dbReference type="Pfam" id="PF25973">
    <property type="entry name" value="BSH_CzcB"/>
    <property type="match status" value="1"/>
</dbReference>
<feature type="domain" description="CzcB-like barrel-sandwich hybrid" evidence="5">
    <location>
        <begin position="76"/>
        <end position="217"/>
    </location>
</feature>
<dbReference type="InterPro" id="IPR058627">
    <property type="entry name" value="MdtA-like_C"/>
</dbReference>
<evidence type="ECO:0000256" key="1">
    <source>
        <dbReference type="ARBA" id="ARBA00009477"/>
    </source>
</evidence>
<organism evidence="6 7">
    <name type="scientific">Williamwhitmania taraxaci</name>
    <dbReference type="NCBI Taxonomy" id="1640674"/>
    <lineage>
        <taxon>Bacteria</taxon>
        <taxon>Pseudomonadati</taxon>
        <taxon>Bacteroidota</taxon>
        <taxon>Bacteroidia</taxon>
        <taxon>Bacteroidales</taxon>
        <taxon>Williamwhitmaniaceae</taxon>
        <taxon>Williamwhitmania</taxon>
    </lineage>
</organism>
<keyword evidence="2" id="KW-0813">Transport</keyword>
<keyword evidence="7" id="KW-1185">Reference proteome</keyword>
<dbReference type="Pfam" id="PF25967">
    <property type="entry name" value="RND-MFP_C"/>
    <property type="match status" value="1"/>
</dbReference>
<dbReference type="OrthoDB" id="998050at2"/>
<dbReference type="PROSITE" id="PS51257">
    <property type="entry name" value="PROKAR_LIPOPROTEIN"/>
    <property type="match status" value="1"/>
</dbReference>
<dbReference type="Proteomes" id="UP000199452">
    <property type="component" value="Unassembled WGS sequence"/>
</dbReference>
<dbReference type="FunFam" id="2.40.30.170:FF:000010">
    <property type="entry name" value="Efflux RND transporter periplasmic adaptor subunit"/>
    <property type="match status" value="1"/>
</dbReference>
<proteinExistence type="inferred from homology"/>
<feature type="domain" description="CusB-like beta-barrel" evidence="3">
    <location>
        <begin position="222"/>
        <end position="297"/>
    </location>
</feature>
<dbReference type="Gene3D" id="2.40.420.20">
    <property type="match status" value="1"/>
</dbReference>
<sequence length="368" mass="40613">MNKIFTVCIAALVFAACNPTNESIEKVDYNVGADTVTIADGSPILRKLITQKVKTRSYSFDLTTSGTVNAIPNNYALIAAPFAGRVTKCFVRLGQEVNAGTPVFEISSPAYFETGKAYYQTKEEMDLASKFLKRQKDLLNKGVGVQKDLEEAQVCYAIKTQNFENAVASLKVFQVDTSSLVLGQPLIVRSPIKGTIVENTIVIGQYIKDDSDPVATVAELSKVWVAGQVKEKDIRYISDTAEVGITLISFPEKNIKGKIYHINSIIDEDTRSVQVLIACDNKEKIMKPGMYVTAKFAHIIEKAIVVPLKAIFQRDDVSYVFVHLAGNKYLKQRIETITEDKDSAIVKSGLNTGDEIIVDGGFYLLEEK</sequence>
<dbReference type="AlphaFoldDB" id="A0A1G6MHM9"/>
<evidence type="ECO:0000313" key="6">
    <source>
        <dbReference type="EMBL" id="SDC54774.1"/>
    </source>
</evidence>
<dbReference type="GO" id="GO:0022857">
    <property type="term" value="F:transmembrane transporter activity"/>
    <property type="evidence" value="ECO:0007669"/>
    <property type="project" value="InterPro"/>
</dbReference>
<dbReference type="Gene3D" id="2.40.30.170">
    <property type="match status" value="1"/>
</dbReference>
<dbReference type="InterPro" id="IPR058647">
    <property type="entry name" value="BSH_CzcB-like"/>
</dbReference>
<dbReference type="Gene3D" id="1.10.287.470">
    <property type="entry name" value="Helix hairpin bin"/>
    <property type="match status" value="1"/>
</dbReference>
<reference evidence="6 7" key="1">
    <citation type="submission" date="2016-09" db="EMBL/GenBank/DDBJ databases">
        <authorList>
            <person name="Capua I."/>
            <person name="De Benedictis P."/>
            <person name="Joannis T."/>
            <person name="Lombin L.H."/>
            <person name="Cattoli G."/>
        </authorList>
    </citation>
    <scope>NUCLEOTIDE SEQUENCE [LARGE SCALE GENOMIC DNA]</scope>
    <source>
        <strain evidence="6 7">A7P-90m</strain>
    </source>
</reference>
<evidence type="ECO:0000256" key="2">
    <source>
        <dbReference type="ARBA" id="ARBA00022448"/>
    </source>
</evidence>
<accession>A0A1G6MHM9</accession>
<dbReference type="SUPFAM" id="SSF111369">
    <property type="entry name" value="HlyD-like secretion proteins"/>
    <property type="match status" value="1"/>
</dbReference>
<evidence type="ECO:0000259" key="3">
    <source>
        <dbReference type="Pfam" id="PF25954"/>
    </source>
</evidence>
<evidence type="ECO:0000259" key="4">
    <source>
        <dbReference type="Pfam" id="PF25967"/>
    </source>
</evidence>
<dbReference type="RefSeq" id="WP_092438668.1">
    <property type="nucleotide sequence ID" value="NZ_FMYP01000036.1"/>
</dbReference>
<feature type="domain" description="Multidrug resistance protein MdtA-like C-terminal permuted SH3" evidence="4">
    <location>
        <begin position="303"/>
        <end position="361"/>
    </location>
</feature>
<dbReference type="STRING" id="1640674.SAMN05216323_10366"/>
<dbReference type="InterPro" id="IPR058792">
    <property type="entry name" value="Beta-barrel_RND_2"/>
</dbReference>
<dbReference type="NCBIfam" id="TIGR01730">
    <property type="entry name" value="RND_mfp"/>
    <property type="match status" value="1"/>
</dbReference>